<gene>
    <name evidence="4" type="ORF">H9746_01445</name>
</gene>
<reference evidence="4" key="1">
    <citation type="journal article" date="2021" name="PeerJ">
        <title>Extensive microbial diversity within the chicken gut microbiome revealed by metagenomics and culture.</title>
        <authorList>
            <person name="Gilroy R."/>
            <person name="Ravi A."/>
            <person name="Getino M."/>
            <person name="Pursley I."/>
            <person name="Horton D.L."/>
            <person name="Alikhan N.F."/>
            <person name="Baker D."/>
            <person name="Gharbi K."/>
            <person name="Hall N."/>
            <person name="Watson M."/>
            <person name="Adriaenssens E.M."/>
            <person name="Foster-Nyarko E."/>
            <person name="Jarju S."/>
            <person name="Secka A."/>
            <person name="Antonio M."/>
            <person name="Oren A."/>
            <person name="Chaudhuri R.R."/>
            <person name="La Ragione R."/>
            <person name="Hildebrand F."/>
            <person name="Pallen M.J."/>
        </authorList>
    </citation>
    <scope>NUCLEOTIDE SEQUENCE</scope>
    <source>
        <strain evidence="4">CHK193-4272</strain>
    </source>
</reference>
<dbReference type="GO" id="GO:0016787">
    <property type="term" value="F:hydrolase activity"/>
    <property type="evidence" value="ECO:0007669"/>
    <property type="project" value="UniProtKB-KW"/>
</dbReference>
<name>A0A9D1PH04_9FIRM</name>
<dbReference type="SUPFAM" id="SSF103039">
    <property type="entry name" value="CheC-like"/>
    <property type="match status" value="1"/>
</dbReference>
<dbReference type="PANTHER" id="PTHR43693">
    <property type="entry name" value="PROTEIN PHOSPHATASE CHEZ"/>
    <property type="match status" value="1"/>
</dbReference>
<keyword evidence="2" id="KW-0378">Hydrolase</keyword>
<dbReference type="AlphaFoldDB" id="A0A9D1PH04"/>
<evidence type="ECO:0000313" key="4">
    <source>
        <dbReference type="EMBL" id="HIV61505.1"/>
    </source>
</evidence>
<evidence type="ECO:0000259" key="3">
    <source>
        <dbReference type="Pfam" id="PF04509"/>
    </source>
</evidence>
<feature type="domain" description="CheC-like protein" evidence="3">
    <location>
        <begin position="111"/>
        <end position="146"/>
    </location>
</feature>
<reference evidence="4" key="2">
    <citation type="submission" date="2021-04" db="EMBL/GenBank/DDBJ databases">
        <authorList>
            <person name="Gilroy R."/>
        </authorList>
    </citation>
    <scope>NUCLEOTIDE SEQUENCE</scope>
    <source>
        <strain evidence="4">CHK193-4272</strain>
    </source>
</reference>
<organism evidence="4 5">
    <name type="scientific">Candidatus Butyricicoccus avistercoris</name>
    <dbReference type="NCBI Taxonomy" id="2838518"/>
    <lineage>
        <taxon>Bacteria</taxon>
        <taxon>Bacillati</taxon>
        <taxon>Bacillota</taxon>
        <taxon>Clostridia</taxon>
        <taxon>Eubacteriales</taxon>
        <taxon>Butyricicoccaceae</taxon>
        <taxon>Butyricicoccus</taxon>
    </lineage>
</organism>
<protein>
    <submittedName>
        <fullName evidence="4">Chemotaxis protein CheC</fullName>
    </submittedName>
</protein>
<dbReference type="CDD" id="cd17909">
    <property type="entry name" value="CheC_ClassI"/>
    <property type="match status" value="1"/>
</dbReference>
<sequence>MSLNKFEELNSIQIDALREIGSIGTSHAATSLSSLLGSKVRIPLPEVKILDFNKAVEELGGFETISAGIISLLSGQINGMMLALFELEAINLLLDRMMGKTVKDYSELTEIESSAVIEVGNILISTFINALSNLTDVKITPSVPQIAIDMQGAMITVPMAAYGNQSDYIMLLGGTFLIDNKEIPCKLLLSPDVKSLNYLLYRLGIGE</sequence>
<dbReference type="PANTHER" id="PTHR43693:SF1">
    <property type="entry name" value="PROTEIN PHOSPHATASE CHEZ"/>
    <property type="match status" value="1"/>
</dbReference>
<dbReference type="InterPro" id="IPR028976">
    <property type="entry name" value="CheC-like_sf"/>
</dbReference>
<dbReference type="Gene3D" id="3.40.1550.10">
    <property type="entry name" value="CheC-like"/>
    <property type="match status" value="1"/>
</dbReference>
<dbReference type="Pfam" id="PF04509">
    <property type="entry name" value="CheC"/>
    <property type="match status" value="2"/>
</dbReference>
<evidence type="ECO:0000256" key="1">
    <source>
        <dbReference type="ARBA" id="ARBA00022500"/>
    </source>
</evidence>
<dbReference type="InterPro" id="IPR007597">
    <property type="entry name" value="CheC"/>
</dbReference>
<keyword evidence="1" id="KW-0145">Chemotaxis</keyword>
<dbReference type="GO" id="GO:0006935">
    <property type="term" value="P:chemotaxis"/>
    <property type="evidence" value="ECO:0007669"/>
    <property type="project" value="UniProtKB-KW"/>
</dbReference>
<dbReference type="EMBL" id="DXIE01000010">
    <property type="protein sequence ID" value="HIV61505.1"/>
    <property type="molecule type" value="Genomic_DNA"/>
</dbReference>
<evidence type="ECO:0000256" key="2">
    <source>
        <dbReference type="ARBA" id="ARBA00022801"/>
    </source>
</evidence>
<comment type="caution">
    <text evidence="4">The sequence shown here is derived from an EMBL/GenBank/DDBJ whole genome shotgun (WGS) entry which is preliminary data.</text>
</comment>
<dbReference type="Proteomes" id="UP000886808">
    <property type="component" value="Unassembled WGS sequence"/>
</dbReference>
<feature type="domain" description="CheC-like protein" evidence="3">
    <location>
        <begin position="13"/>
        <end position="47"/>
    </location>
</feature>
<evidence type="ECO:0000313" key="5">
    <source>
        <dbReference type="Proteomes" id="UP000886808"/>
    </source>
</evidence>
<proteinExistence type="predicted"/>
<dbReference type="InterPro" id="IPR050992">
    <property type="entry name" value="CheZ_family_phosphatases"/>
</dbReference>
<accession>A0A9D1PH04</accession>